<feature type="compositionally biased region" description="Acidic residues" evidence="1">
    <location>
        <begin position="51"/>
        <end position="67"/>
    </location>
</feature>
<evidence type="ECO:0000313" key="3">
    <source>
        <dbReference type="Proteomes" id="UP000615446"/>
    </source>
</evidence>
<dbReference type="AlphaFoldDB" id="A0A8H3M5X9"/>
<comment type="caution">
    <text evidence="2">The sequence shown here is derived from an EMBL/GenBank/DDBJ whole genome shotgun (WGS) entry which is preliminary data.</text>
</comment>
<name>A0A8H3M5X9_9GLOM</name>
<dbReference type="OrthoDB" id="2402845at2759"/>
<gene>
    <name evidence="2" type="ORF">RCL2_002769300</name>
</gene>
<reference evidence="2" key="1">
    <citation type="submission" date="2019-10" db="EMBL/GenBank/DDBJ databases">
        <title>Conservation and host-specific expression of non-tandemly repeated heterogenous ribosome RNA gene in arbuscular mycorrhizal fungi.</title>
        <authorList>
            <person name="Maeda T."/>
            <person name="Kobayashi Y."/>
            <person name="Nakagawa T."/>
            <person name="Ezawa T."/>
            <person name="Yamaguchi K."/>
            <person name="Bino T."/>
            <person name="Nishimoto Y."/>
            <person name="Shigenobu S."/>
            <person name="Kawaguchi M."/>
        </authorList>
    </citation>
    <scope>NUCLEOTIDE SEQUENCE</scope>
    <source>
        <strain evidence="2">HR1</strain>
    </source>
</reference>
<proteinExistence type="predicted"/>
<organism evidence="2 3">
    <name type="scientific">Rhizophagus clarus</name>
    <dbReference type="NCBI Taxonomy" id="94130"/>
    <lineage>
        <taxon>Eukaryota</taxon>
        <taxon>Fungi</taxon>
        <taxon>Fungi incertae sedis</taxon>
        <taxon>Mucoromycota</taxon>
        <taxon>Glomeromycotina</taxon>
        <taxon>Glomeromycetes</taxon>
        <taxon>Glomerales</taxon>
        <taxon>Glomeraceae</taxon>
        <taxon>Rhizophagus</taxon>
    </lineage>
</organism>
<dbReference type="EMBL" id="BLAL01000298">
    <property type="protein sequence ID" value="GET01274.1"/>
    <property type="molecule type" value="Genomic_DNA"/>
</dbReference>
<feature type="region of interest" description="Disordered" evidence="1">
    <location>
        <begin position="37"/>
        <end position="67"/>
    </location>
</feature>
<accession>A0A8H3M5X9</accession>
<sequence>MNYSFSSTKTTKQERKEKFKVVELVADDKLICELDLLSNEDTEPSLPIDNDQSEDSNNDVDETFNDK</sequence>
<evidence type="ECO:0000256" key="1">
    <source>
        <dbReference type="SAM" id="MobiDB-lite"/>
    </source>
</evidence>
<dbReference type="Proteomes" id="UP000615446">
    <property type="component" value="Unassembled WGS sequence"/>
</dbReference>
<protein>
    <submittedName>
        <fullName evidence="2">Uncharacterized protein</fullName>
    </submittedName>
</protein>
<evidence type="ECO:0000313" key="2">
    <source>
        <dbReference type="EMBL" id="GET01274.1"/>
    </source>
</evidence>